<reference evidence="1" key="1">
    <citation type="submission" date="2023-08" db="EMBL/GenBank/DDBJ databases">
        <title>A de novo genome assembly of Solanum verrucosum Schlechtendal, a Mexican diploid species geographically isolated from the other diploid A-genome species in potato relatives.</title>
        <authorList>
            <person name="Hosaka K."/>
        </authorList>
    </citation>
    <scope>NUCLEOTIDE SEQUENCE</scope>
    <source>
        <tissue evidence="1">Young leaves</tissue>
    </source>
</reference>
<dbReference type="Proteomes" id="UP001234989">
    <property type="component" value="Chromosome 1"/>
</dbReference>
<name>A0AAF0PRA0_SOLVR</name>
<keyword evidence="2" id="KW-1185">Reference proteome</keyword>
<evidence type="ECO:0000313" key="1">
    <source>
        <dbReference type="EMBL" id="WMV08450.1"/>
    </source>
</evidence>
<proteinExistence type="predicted"/>
<evidence type="ECO:0000313" key="2">
    <source>
        <dbReference type="Proteomes" id="UP001234989"/>
    </source>
</evidence>
<dbReference type="AlphaFoldDB" id="A0AAF0PRA0"/>
<gene>
    <name evidence="1" type="ORF">MTR67_001835</name>
</gene>
<protein>
    <submittedName>
        <fullName evidence="1">Uncharacterized protein</fullName>
    </submittedName>
</protein>
<sequence>MLNYRRERLNSRVSITIYRTQYLKLNNSRTHGLYDTTHLMNARLIGFMRNYGHDRLNSRISTIVSKMIRNLILKNLELENTTSLKETQFMEFMRNYGD</sequence>
<dbReference type="EMBL" id="CP133612">
    <property type="protein sequence ID" value="WMV08450.1"/>
    <property type="molecule type" value="Genomic_DNA"/>
</dbReference>
<accession>A0AAF0PRA0</accession>
<organism evidence="1 2">
    <name type="scientific">Solanum verrucosum</name>
    <dbReference type="NCBI Taxonomy" id="315347"/>
    <lineage>
        <taxon>Eukaryota</taxon>
        <taxon>Viridiplantae</taxon>
        <taxon>Streptophyta</taxon>
        <taxon>Embryophyta</taxon>
        <taxon>Tracheophyta</taxon>
        <taxon>Spermatophyta</taxon>
        <taxon>Magnoliopsida</taxon>
        <taxon>eudicotyledons</taxon>
        <taxon>Gunneridae</taxon>
        <taxon>Pentapetalae</taxon>
        <taxon>asterids</taxon>
        <taxon>lamiids</taxon>
        <taxon>Solanales</taxon>
        <taxon>Solanaceae</taxon>
        <taxon>Solanoideae</taxon>
        <taxon>Solaneae</taxon>
        <taxon>Solanum</taxon>
    </lineage>
</organism>